<gene>
    <name evidence="3" type="ORF">M406DRAFT_222686</name>
</gene>
<dbReference type="SUPFAM" id="SSF143447">
    <property type="entry name" value="AMMECR1-like"/>
    <property type="match status" value="1"/>
</dbReference>
<sequence length="280" mass="30727">MATPEHCLYCFESLAAKLEDRDALSLKGVQKSYAAYLTSLTSSQSDETSPAKKIPALRRLAAASSSAVGLSSSSSSLAASGSSSSTSLSDNTAATSISSSSDSTQVTDPHACYPLFVTWDKHHAASSAWHLRGCIGTFSAEEPLSSALSEYAIISALHDSRFAPVPLRELPQLRCAVTLLTNFEECAGVDDWTVGEHGIRISFTWQGRRYGSTYLPSVAPEQGWDKEQTMLSLMRKAGWEGKRSTWRDVAERSAMRVERYRGDKEEVDYAEYKAWRDWVD</sequence>
<dbReference type="PANTHER" id="PTHR13016">
    <property type="entry name" value="AMMECR1 HOMOLOG"/>
    <property type="match status" value="1"/>
</dbReference>
<evidence type="ECO:0000259" key="2">
    <source>
        <dbReference type="PROSITE" id="PS51112"/>
    </source>
</evidence>
<dbReference type="Proteomes" id="UP000803844">
    <property type="component" value="Unassembled WGS sequence"/>
</dbReference>
<dbReference type="Gene3D" id="3.30.700.20">
    <property type="entry name" value="Hypothetical protein ph0010, domain 1"/>
    <property type="match status" value="1"/>
</dbReference>
<dbReference type="PROSITE" id="PS51112">
    <property type="entry name" value="AMMECR1"/>
    <property type="match status" value="1"/>
</dbReference>
<comment type="caution">
    <text evidence="3">The sequence shown here is derived from an EMBL/GenBank/DDBJ whole genome shotgun (WGS) entry which is preliminary data.</text>
</comment>
<dbReference type="RefSeq" id="XP_040774772.1">
    <property type="nucleotide sequence ID" value="XM_040915627.1"/>
</dbReference>
<feature type="region of interest" description="Disordered" evidence="1">
    <location>
        <begin position="71"/>
        <end position="106"/>
    </location>
</feature>
<dbReference type="Pfam" id="PF01871">
    <property type="entry name" value="AMMECR1"/>
    <property type="match status" value="1"/>
</dbReference>
<feature type="non-terminal residue" evidence="3">
    <location>
        <position position="280"/>
    </location>
</feature>
<dbReference type="EMBL" id="MU032349">
    <property type="protein sequence ID" value="KAF3763811.1"/>
    <property type="molecule type" value="Genomic_DNA"/>
</dbReference>
<dbReference type="PANTHER" id="PTHR13016:SF0">
    <property type="entry name" value="AMME SYNDROME CANDIDATE GENE 1 PROTEIN"/>
    <property type="match status" value="1"/>
</dbReference>
<dbReference type="InterPro" id="IPR027485">
    <property type="entry name" value="AMMECR1_N"/>
</dbReference>
<name>A0A9P4XZK6_CRYP1</name>
<accession>A0A9P4XZK6</accession>
<dbReference type="InterPro" id="IPR036071">
    <property type="entry name" value="AMMECR1_dom_sf"/>
</dbReference>
<dbReference type="OrthoDB" id="24630at2759"/>
<evidence type="ECO:0000313" key="4">
    <source>
        <dbReference type="Proteomes" id="UP000803844"/>
    </source>
</evidence>
<reference evidence="3" key="1">
    <citation type="journal article" date="2020" name="Phytopathology">
        <title>Genome sequence of the chestnut blight fungus Cryphonectria parasitica EP155: A fundamental resource for an archetypical invasive plant pathogen.</title>
        <authorList>
            <person name="Crouch J.A."/>
            <person name="Dawe A."/>
            <person name="Aerts A."/>
            <person name="Barry K."/>
            <person name="Churchill A.C.L."/>
            <person name="Grimwood J."/>
            <person name="Hillman B."/>
            <person name="Milgroom M.G."/>
            <person name="Pangilinan J."/>
            <person name="Smith M."/>
            <person name="Salamov A."/>
            <person name="Schmutz J."/>
            <person name="Yadav J."/>
            <person name="Grigoriev I.V."/>
            <person name="Nuss D."/>
        </authorList>
    </citation>
    <scope>NUCLEOTIDE SEQUENCE</scope>
    <source>
        <strain evidence="3">EP155</strain>
    </source>
</reference>
<evidence type="ECO:0000313" key="3">
    <source>
        <dbReference type="EMBL" id="KAF3763811.1"/>
    </source>
</evidence>
<dbReference type="NCBIfam" id="TIGR00296">
    <property type="entry name" value="TIGR00296 family protein"/>
    <property type="match status" value="1"/>
</dbReference>
<keyword evidence="4" id="KW-1185">Reference proteome</keyword>
<dbReference type="InterPro" id="IPR002733">
    <property type="entry name" value="AMMECR1_domain"/>
</dbReference>
<feature type="compositionally biased region" description="Low complexity" evidence="1">
    <location>
        <begin position="71"/>
        <end position="104"/>
    </location>
</feature>
<proteinExistence type="predicted"/>
<protein>
    <recommendedName>
        <fullName evidence="2">AMMECR1 domain-containing protein</fullName>
    </recommendedName>
</protein>
<evidence type="ECO:0000256" key="1">
    <source>
        <dbReference type="SAM" id="MobiDB-lite"/>
    </source>
</evidence>
<dbReference type="InterPro" id="IPR023473">
    <property type="entry name" value="AMMECR1"/>
</dbReference>
<dbReference type="GeneID" id="63832756"/>
<dbReference type="AlphaFoldDB" id="A0A9P4XZK6"/>
<feature type="domain" description="AMMECR1" evidence="2">
    <location>
        <begin position="73"/>
        <end position="276"/>
    </location>
</feature>
<organism evidence="3 4">
    <name type="scientific">Cryphonectria parasitica (strain ATCC 38755 / EP155)</name>
    <dbReference type="NCBI Taxonomy" id="660469"/>
    <lineage>
        <taxon>Eukaryota</taxon>
        <taxon>Fungi</taxon>
        <taxon>Dikarya</taxon>
        <taxon>Ascomycota</taxon>
        <taxon>Pezizomycotina</taxon>
        <taxon>Sordariomycetes</taxon>
        <taxon>Sordariomycetidae</taxon>
        <taxon>Diaporthales</taxon>
        <taxon>Cryphonectriaceae</taxon>
        <taxon>Cryphonectria-Endothia species complex</taxon>
        <taxon>Cryphonectria</taxon>
    </lineage>
</organism>